<evidence type="ECO:0000313" key="8">
    <source>
        <dbReference type="EMBL" id="PCK31178.1"/>
    </source>
</evidence>
<feature type="transmembrane region" description="Helical" evidence="6">
    <location>
        <begin position="56"/>
        <end position="75"/>
    </location>
</feature>
<keyword evidence="3 6" id="KW-0812">Transmembrane</keyword>
<dbReference type="AlphaFoldDB" id="A0A2A5JP34"/>
<proteinExistence type="inferred from homology"/>
<feature type="transmembrane region" description="Helical" evidence="6">
    <location>
        <begin position="159"/>
        <end position="179"/>
    </location>
</feature>
<keyword evidence="4 6" id="KW-1133">Transmembrane helix</keyword>
<dbReference type="Pfam" id="PF01061">
    <property type="entry name" value="ABC2_membrane"/>
    <property type="match status" value="1"/>
</dbReference>
<accession>A0A2A5JP34</accession>
<reference evidence="9" key="1">
    <citation type="journal article" date="2019" name="Genome Announc.">
        <title>Draft Genome Sequence of Pseudoalteromonas piscicida Strain 36Y ROTHPW, an Hypersaline Seawater Isolate from the South Coast of Sonora, Mexico.</title>
        <authorList>
            <person name="Sanchez-Diaz R."/>
            <person name="Molina-Garza Z.J."/>
            <person name="Cruz-Suarez L.E."/>
            <person name="Selvin J."/>
            <person name="Kiran G.S."/>
            <person name="Ibarra-Gamez J.C."/>
            <person name="Gomez-Gil B."/>
            <person name="Galaviz-Silva L."/>
        </authorList>
    </citation>
    <scope>NUCLEOTIDE SEQUENCE [LARGE SCALE GENOMIC DNA]</scope>
    <source>
        <strain evidence="9">36Y_RITHPW</strain>
    </source>
</reference>
<dbReference type="EMBL" id="NKHF01000062">
    <property type="protein sequence ID" value="PCK31178.1"/>
    <property type="molecule type" value="Genomic_DNA"/>
</dbReference>
<feature type="transmembrane region" description="Helical" evidence="6">
    <location>
        <begin position="24"/>
        <end position="44"/>
    </location>
</feature>
<dbReference type="InterPro" id="IPR051784">
    <property type="entry name" value="Nod_factor_ABC_transporter"/>
</dbReference>
<keyword evidence="9" id="KW-1185">Reference proteome</keyword>
<comment type="similarity">
    <text evidence="2">Belongs to the ABC-2 integral membrane protein family.</text>
</comment>
<evidence type="ECO:0000256" key="5">
    <source>
        <dbReference type="ARBA" id="ARBA00023136"/>
    </source>
</evidence>
<sequence>MINATSFILESKTELLSTFRSKGFVIPATLFPCLFYLFFGIVFSHHDSHNYMFINYLIFAMIGPALFSFGVNVALEKQNGWLVLKQLSPVSPYQYLLAKCVSATAFSLLVACLMSLLALFSGVSLTLAQWVLVVILALVGTFPLCMLGLIVGLSVSAKAAPAVVNLIYLPLSLLSGLWLPITVFPEGMQWFAWLLPTFHISQLALTIIDGALGFPLYWHLVVLTGQTLLLFLIAKAKFKRA</sequence>
<feature type="domain" description="ABC-2 type transporter transmembrane" evidence="7">
    <location>
        <begin position="11"/>
        <end position="204"/>
    </location>
</feature>
<dbReference type="GO" id="GO:0043190">
    <property type="term" value="C:ATP-binding cassette (ABC) transporter complex"/>
    <property type="evidence" value="ECO:0007669"/>
    <property type="project" value="InterPro"/>
</dbReference>
<feature type="transmembrane region" description="Helical" evidence="6">
    <location>
        <begin position="127"/>
        <end position="153"/>
    </location>
</feature>
<protein>
    <submittedName>
        <fullName evidence="8">Multidrug ABC transporter permease</fullName>
    </submittedName>
</protein>
<evidence type="ECO:0000256" key="1">
    <source>
        <dbReference type="ARBA" id="ARBA00004141"/>
    </source>
</evidence>
<dbReference type="OrthoDB" id="9786643at2"/>
<feature type="transmembrane region" description="Helical" evidence="6">
    <location>
        <begin position="216"/>
        <end position="234"/>
    </location>
</feature>
<keyword evidence="5 6" id="KW-0472">Membrane</keyword>
<gene>
    <name evidence="8" type="ORF">CEX98_14060</name>
</gene>
<dbReference type="GO" id="GO:0140359">
    <property type="term" value="F:ABC-type transporter activity"/>
    <property type="evidence" value="ECO:0007669"/>
    <property type="project" value="InterPro"/>
</dbReference>
<dbReference type="PIRSF" id="PIRSF006648">
    <property type="entry name" value="DrrB"/>
    <property type="match status" value="1"/>
</dbReference>
<evidence type="ECO:0000313" key="9">
    <source>
        <dbReference type="Proteomes" id="UP000228621"/>
    </source>
</evidence>
<dbReference type="Proteomes" id="UP000228621">
    <property type="component" value="Unassembled WGS sequence"/>
</dbReference>
<dbReference type="PANTHER" id="PTHR43229">
    <property type="entry name" value="NODULATION PROTEIN J"/>
    <property type="match status" value="1"/>
</dbReference>
<comment type="subcellular location">
    <subcellularLocation>
        <location evidence="1">Membrane</location>
        <topology evidence="1">Multi-pass membrane protein</topology>
    </subcellularLocation>
</comment>
<feature type="transmembrane region" description="Helical" evidence="6">
    <location>
        <begin position="95"/>
        <end position="120"/>
    </location>
</feature>
<dbReference type="PANTHER" id="PTHR43229:SF3">
    <property type="entry name" value="ABC-TYPE MULTIDRUG TRANSPORT SYSTEM, PERMEASE COMPONENT"/>
    <property type="match status" value="1"/>
</dbReference>
<evidence type="ECO:0000256" key="3">
    <source>
        <dbReference type="ARBA" id="ARBA00022692"/>
    </source>
</evidence>
<name>A0A2A5JP34_PSEO7</name>
<dbReference type="RefSeq" id="WP_099642695.1">
    <property type="nucleotide sequence ID" value="NZ_JAQPZX010000001.1"/>
</dbReference>
<evidence type="ECO:0000256" key="2">
    <source>
        <dbReference type="ARBA" id="ARBA00007783"/>
    </source>
</evidence>
<evidence type="ECO:0000259" key="7">
    <source>
        <dbReference type="Pfam" id="PF01061"/>
    </source>
</evidence>
<dbReference type="InterPro" id="IPR013525">
    <property type="entry name" value="ABC2_TM"/>
</dbReference>
<organism evidence="8 9">
    <name type="scientific">Pseudoalteromonas piscicida</name>
    <dbReference type="NCBI Taxonomy" id="43662"/>
    <lineage>
        <taxon>Bacteria</taxon>
        <taxon>Pseudomonadati</taxon>
        <taxon>Pseudomonadota</taxon>
        <taxon>Gammaproteobacteria</taxon>
        <taxon>Alteromonadales</taxon>
        <taxon>Pseudoalteromonadaceae</taxon>
        <taxon>Pseudoalteromonas</taxon>
    </lineage>
</organism>
<comment type="caution">
    <text evidence="8">The sequence shown here is derived from an EMBL/GenBank/DDBJ whole genome shotgun (WGS) entry which is preliminary data.</text>
</comment>
<evidence type="ECO:0000256" key="6">
    <source>
        <dbReference type="SAM" id="Phobius"/>
    </source>
</evidence>
<evidence type="ECO:0000256" key="4">
    <source>
        <dbReference type="ARBA" id="ARBA00022989"/>
    </source>
</evidence>
<dbReference type="InterPro" id="IPR000412">
    <property type="entry name" value="ABC_2_transport"/>
</dbReference>